<dbReference type="EMBL" id="FOIM01000030">
    <property type="protein sequence ID" value="SEU09735.1"/>
    <property type="molecule type" value="Genomic_DNA"/>
</dbReference>
<dbReference type="PIRSF" id="PIRSF002736">
    <property type="entry name" value="Citrt_lyas_gamma"/>
    <property type="match status" value="1"/>
</dbReference>
<evidence type="ECO:0000256" key="1">
    <source>
        <dbReference type="ARBA" id="ARBA00004496"/>
    </source>
</evidence>
<dbReference type="GO" id="GO:0016829">
    <property type="term" value="F:lyase activity"/>
    <property type="evidence" value="ECO:0007669"/>
    <property type="project" value="UniProtKB-KW"/>
</dbReference>
<feature type="modified residue" description="O-(phosphoribosyl dephospho-coenzyme A)serine" evidence="4">
    <location>
        <position position="14"/>
    </location>
</feature>
<gene>
    <name evidence="5" type="ORF">SAMN05216313_13036</name>
</gene>
<protein>
    <submittedName>
        <fullName evidence="5">Citrate lyase subunit gamma (Acyl carrier protein)</fullName>
    </submittedName>
</protein>
<dbReference type="RefSeq" id="WP_092369095.1">
    <property type="nucleotide sequence ID" value="NZ_DAINWJ010000503.1"/>
</dbReference>
<proteinExistence type="predicted"/>
<keyword evidence="6" id="KW-1185">Reference proteome</keyword>
<comment type="subcellular location">
    <subcellularLocation>
        <location evidence="1">Cytoplasm</location>
    </subcellularLocation>
</comment>
<organism evidence="5 6">
    <name type="scientific">Enterocloster lavalensis</name>
    <dbReference type="NCBI Taxonomy" id="460384"/>
    <lineage>
        <taxon>Bacteria</taxon>
        <taxon>Bacillati</taxon>
        <taxon>Bacillota</taxon>
        <taxon>Clostridia</taxon>
        <taxon>Lachnospirales</taxon>
        <taxon>Lachnospiraceae</taxon>
        <taxon>Enterocloster</taxon>
    </lineage>
</organism>
<sequence length="89" mass="9870">MRIVRGAVAGTLESSDVLVRVEPCDHCLEIVIESPVRRQFYEDIKKVVDLTLADFSVTKGRICLNDRGALDCVIAARLETAILRGGERQ</sequence>
<evidence type="ECO:0000256" key="4">
    <source>
        <dbReference type="PIRSR" id="PIRSR002736-50"/>
    </source>
</evidence>
<keyword evidence="2" id="KW-0963">Cytoplasm</keyword>
<dbReference type="AlphaFoldDB" id="A0A1I0JHG1"/>
<evidence type="ECO:0000256" key="3">
    <source>
        <dbReference type="ARBA" id="ARBA00022553"/>
    </source>
</evidence>
<evidence type="ECO:0000256" key="2">
    <source>
        <dbReference type="ARBA" id="ARBA00022490"/>
    </source>
</evidence>
<dbReference type="STRING" id="460384.SAMN05216313_13036"/>
<evidence type="ECO:0000313" key="6">
    <source>
        <dbReference type="Proteomes" id="UP000198508"/>
    </source>
</evidence>
<keyword evidence="5" id="KW-0456">Lyase</keyword>
<dbReference type="InterPro" id="IPR006495">
    <property type="entry name" value="CitD"/>
</dbReference>
<dbReference type="InterPro" id="IPR023439">
    <property type="entry name" value="Mal_deCO2ase/Cit_lyase_ACP"/>
</dbReference>
<dbReference type="Pfam" id="PF06857">
    <property type="entry name" value="ACP"/>
    <property type="match status" value="1"/>
</dbReference>
<dbReference type="NCBIfam" id="TIGR01608">
    <property type="entry name" value="citD"/>
    <property type="match status" value="1"/>
</dbReference>
<evidence type="ECO:0000313" key="5">
    <source>
        <dbReference type="EMBL" id="SEU09735.1"/>
    </source>
</evidence>
<dbReference type="GeneID" id="93277697"/>
<keyword evidence="3 4" id="KW-0597">Phosphoprotein</keyword>
<dbReference type="GO" id="GO:0005737">
    <property type="term" value="C:cytoplasm"/>
    <property type="evidence" value="ECO:0007669"/>
    <property type="project" value="UniProtKB-SubCell"/>
</dbReference>
<accession>A0A1I0JHG1</accession>
<dbReference type="Proteomes" id="UP000198508">
    <property type="component" value="Unassembled WGS sequence"/>
</dbReference>
<name>A0A1I0JHG1_9FIRM</name>
<dbReference type="NCBIfam" id="NF009726">
    <property type="entry name" value="PRK13253.1"/>
    <property type="match status" value="1"/>
</dbReference>
<reference evidence="6" key="1">
    <citation type="submission" date="2016-10" db="EMBL/GenBank/DDBJ databases">
        <authorList>
            <person name="Varghese N."/>
            <person name="Submissions S."/>
        </authorList>
    </citation>
    <scope>NUCLEOTIDE SEQUENCE [LARGE SCALE GENOMIC DNA]</scope>
    <source>
        <strain evidence="6">NLAE-zl-G277</strain>
    </source>
</reference>